<keyword evidence="3" id="KW-1003">Cell membrane</keyword>
<evidence type="ECO:0000256" key="4">
    <source>
        <dbReference type="ARBA" id="ARBA00022692"/>
    </source>
</evidence>
<dbReference type="CDD" id="cd01127">
    <property type="entry name" value="TrwB_TraG_TraD_VirD4"/>
    <property type="match status" value="1"/>
</dbReference>
<sequence>MLLPNLSFELGVIAPLLVLPGMIFIFIWKKPIPLILLAITSYVWIGYCLQDAWLGFQIIAAEWDDLSVWREILPQLDRPLIFVSGIALLFSSYFLAQGIFGANIKKLGTSEKLTGADRAKSGTHGTGRLMSQKEAKKVYGDKEGVILAQSDDGKFLRLRNPGHIFTECVTRGGKGVSSVCVNGLEWDGPVVCLDPKIENFFIWGRNRWAKGHKVCLLDPLNIASKIEKHFEKNGVAACVSRTSLNVLDFLDPQSSSFYSQVQEVAANLKPTASEKVTDPFWVDAPAGIIVTFIIWVCCAPEEEVEGPRTLETVRNYCFHKDPDTLIENWIDRTEIANGSLSRAIIDLNEFKGNMRGYASIVKIARTWLAFLEDVGTCKTLCGEIGTPFKSRDILDGETDVFIGVPLEMLETQPQFARIVITALLHEVMRAHGAVEKRILYILDEMPRLGYLPVLETSQAALAGMGASIWAIVQSYHQLEARWDSAKAKAFFEGFNVFQYFGITPGNATRVADLIGKTTIVDRTTTKGAGDSQQMDRIAGTWSSNQGESITHKERHLITADELRTLSMDQIIIQTVGQPPLRAKRVKYYEHPHFTGKFDPNPYQFTGGV</sequence>
<dbReference type="AlphaFoldDB" id="A0A1C3RLJ1"/>
<keyword evidence="6 7" id="KW-0472">Membrane</keyword>
<dbReference type="SUPFAM" id="SSF52540">
    <property type="entry name" value="P-loop containing nucleoside triphosphate hydrolases"/>
    <property type="match status" value="1"/>
</dbReference>
<feature type="transmembrane region" description="Helical" evidence="7">
    <location>
        <begin position="6"/>
        <end position="27"/>
    </location>
</feature>
<proteinExistence type="inferred from homology"/>
<name>A0A1C3RLJ1_9PROT</name>
<evidence type="ECO:0000256" key="6">
    <source>
        <dbReference type="ARBA" id="ARBA00023136"/>
    </source>
</evidence>
<dbReference type="Pfam" id="PF02534">
    <property type="entry name" value="T4SS-DNA_transf"/>
    <property type="match status" value="1"/>
</dbReference>
<organism evidence="8 9">
    <name type="scientific">Candidatus Terasakiella magnetica</name>
    <dbReference type="NCBI Taxonomy" id="1867952"/>
    <lineage>
        <taxon>Bacteria</taxon>
        <taxon>Pseudomonadati</taxon>
        <taxon>Pseudomonadota</taxon>
        <taxon>Alphaproteobacteria</taxon>
        <taxon>Rhodospirillales</taxon>
        <taxon>Terasakiellaceae</taxon>
        <taxon>Terasakiella</taxon>
    </lineage>
</organism>
<dbReference type="InterPro" id="IPR051539">
    <property type="entry name" value="T4SS-coupling_protein"/>
</dbReference>
<evidence type="ECO:0000256" key="1">
    <source>
        <dbReference type="ARBA" id="ARBA00004651"/>
    </source>
</evidence>
<dbReference type="InterPro" id="IPR027417">
    <property type="entry name" value="P-loop_NTPase"/>
</dbReference>
<dbReference type="OrthoDB" id="9759295at2"/>
<dbReference type="InterPro" id="IPR003688">
    <property type="entry name" value="TraG/VirD4"/>
</dbReference>
<evidence type="ECO:0000313" key="8">
    <source>
        <dbReference type="EMBL" id="SCA58144.1"/>
    </source>
</evidence>
<dbReference type="PANTHER" id="PTHR37937">
    <property type="entry name" value="CONJUGATIVE TRANSFER: DNA TRANSPORT"/>
    <property type="match status" value="1"/>
</dbReference>
<dbReference type="GO" id="GO:0005886">
    <property type="term" value="C:plasma membrane"/>
    <property type="evidence" value="ECO:0007669"/>
    <property type="project" value="UniProtKB-SubCell"/>
</dbReference>
<comment type="similarity">
    <text evidence="2">Belongs to the VirD4/TraG family.</text>
</comment>
<dbReference type="EMBL" id="FLYE01000047">
    <property type="protein sequence ID" value="SCA58144.1"/>
    <property type="molecule type" value="Genomic_DNA"/>
</dbReference>
<accession>A0A1C3RLJ1</accession>
<evidence type="ECO:0000256" key="3">
    <source>
        <dbReference type="ARBA" id="ARBA00022475"/>
    </source>
</evidence>
<dbReference type="STRING" id="1867952.MTBPR1_80198"/>
<keyword evidence="5 7" id="KW-1133">Transmembrane helix</keyword>
<dbReference type="Proteomes" id="UP000231658">
    <property type="component" value="Unassembled WGS sequence"/>
</dbReference>
<dbReference type="Gene3D" id="3.40.50.300">
    <property type="entry name" value="P-loop containing nucleotide triphosphate hydrolases"/>
    <property type="match status" value="1"/>
</dbReference>
<evidence type="ECO:0000256" key="7">
    <source>
        <dbReference type="SAM" id="Phobius"/>
    </source>
</evidence>
<feature type="transmembrane region" description="Helical" evidence="7">
    <location>
        <begin position="80"/>
        <end position="102"/>
    </location>
</feature>
<evidence type="ECO:0000256" key="2">
    <source>
        <dbReference type="ARBA" id="ARBA00008806"/>
    </source>
</evidence>
<keyword evidence="9" id="KW-1185">Reference proteome</keyword>
<gene>
    <name evidence="8" type="ORF">MTBPR1_80198</name>
</gene>
<dbReference type="PANTHER" id="PTHR37937:SF1">
    <property type="entry name" value="CONJUGATIVE TRANSFER: DNA TRANSPORT"/>
    <property type="match status" value="1"/>
</dbReference>
<keyword evidence="4 7" id="KW-0812">Transmembrane</keyword>
<evidence type="ECO:0000313" key="9">
    <source>
        <dbReference type="Proteomes" id="UP000231658"/>
    </source>
</evidence>
<dbReference type="RefSeq" id="WP_069190137.1">
    <property type="nucleotide sequence ID" value="NZ_FLYE01000047.1"/>
</dbReference>
<evidence type="ECO:0008006" key="10">
    <source>
        <dbReference type="Google" id="ProtNLM"/>
    </source>
</evidence>
<evidence type="ECO:0000256" key="5">
    <source>
        <dbReference type="ARBA" id="ARBA00022989"/>
    </source>
</evidence>
<protein>
    <recommendedName>
        <fullName evidence="10">Conjugal transfer protein TraG</fullName>
    </recommendedName>
</protein>
<reference evidence="8 9" key="1">
    <citation type="submission" date="2016-07" db="EMBL/GenBank/DDBJ databases">
        <authorList>
            <person name="Lefevre C.T."/>
        </authorList>
    </citation>
    <scope>NUCLEOTIDE SEQUENCE [LARGE SCALE GENOMIC DNA]</scope>
    <source>
        <strain evidence="8">PR1</strain>
    </source>
</reference>
<feature type="transmembrane region" description="Helical" evidence="7">
    <location>
        <begin position="34"/>
        <end position="60"/>
    </location>
</feature>
<comment type="subcellular location">
    <subcellularLocation>
        <location evidence="1">Cell membrane</location>
        <topology evidence="1">Multi-pass membrane protein</topology>
    </subcellularLocation>
</comment>